<feature type="transmembrane region" description="Helical" evidence="6">
    <location>
        <begin position="55"/>
        <end position="74"/>
    </location>
</feature>
<comment type="subcellular location">
    <subcellularLocation>
        <location evidence="1">Membrane</location>
        <topology evidence="1">Multi-pass membrane protein</topology>
    </subcellularLocation>
</comment>
<comment type="similarity">
    <text evidence="2">Belongs to the major facilitator superfamily.</text>
</comment>
<proteinExistence type="inferred from homology"/>
<evidence type="ECO:0000256" key="5">
    <source>
        <dbReference type="ARBA" id="ARBA00023136"/>
    </source>
</evidence>
<dbReference type="GO" id="GO:0016020">
    <property type="term" value="C:membrane"/>
    <property type="evidence" value="ECO:0007669"/>
    <property type="project" value="UniProtKB-SubCell"/>
</dbReference>
<gene>
    <name evidence="7" type="ORF">ACHE_80164A</name>
</gene>
<sequence length="173" mass="19187">MVFEEQYGFSTGIAGLTYLGLGVGMILGLYANRLTVDKIASKLAERGTRKPEHRLPMMIFLGPLIPAGLFWYGWSAQAHTHWIVPIIGTSFLPAQTYLVDAYTRYAASAIAANTLLRSILGSMVPLFGYKMYESLGLGWGNSLLGFIAIAFLPLPVLFYKFGERIRMRTTVKL</sequence>
<dbReference type="InterPro" id="IPR036259">
    <property type="entry name" value="MFS_trans_sf"/>
</dbReference>
<dbReference type="GO" id="GO:0022857">
    <property type="term" value="F:transmembrane transporter activity"/>
    <property type="evidence" value="ECO:0007669"/>
    <property type="project" value="TreeGrafter"/>
</dbReference>
<dbReference type="AlphaFoldDB" id="A0A7R7VWU6"/>
<evidence type="ECO:0000256" key="2">
    <source>
        <dbReference type="ARBA" id="ARBA00008335"/>
    </source>
</evidence>
<dbReference type="KEGG" id="ache:ACHE_80164A"/>
<evidence type="ECO:0000313" key="7">
    <source>
        <dbReference type="EMBL" id="BCR92264.1"/>
    </source>
</evidence>
<organism evidence="7 8">
    <name type="scientific">Aspergillus chevalieri</name>
    <name type="common">Eurotium chevalieri</name>
    <dbReference type="NCBI Taxonomy" id="182096"/>
    <lineage>
        <taxon>Eukaryota</taxon>
        <taxon>Fungi</taxon>
        <taxon>Dikarya</taxon>
        <taxon>Ascomycota</taxon>
        <taxon>Pezizomycotina</taxon>
        <taxon>Eurotiomycetes</taxon>
        <taxon>Eurotiomycetidae</taxon>
        <taxon>Eurotiales</taxon>
        <taxon>Aspergillaceae</taxon>
        <taxon>Aspergillus</taxon>
        <taxon>Aspergillus subgen. Aspergillus</taxon>
    </lineage>
</organism>
<dbReference type="RefSeq" id="XP_043140777.1">
    <property type="nucleotide sequence ID" value="XM_043283504.1"/>
</dbReference>
<feature type="transmembrane region" description="Helical" evidence="6">
    <location>
        <begin position="80"/>
        <end position="98"/>
    </location>
</feature>
<accession>A0A7R7VWU6</accession>
<keyword evidence="5 6" id="KW-0472">Membrane</keyword>
<keyword evidence="4 6" id="KW-1133">Transmembrane helix</keyword>
<evidence type="ECO:0008006" key="9">
    <source>
        <dbReference type="Google" id="ProtNLM"/>
    </source>
</evidence>
<evidence type="ECO:0000256" key="4">
    <source>
        <dbReference type="ARBA" id="ARBA00022989"/>
    </source>
</evidence>
<keyword evidence="8" id="KW-1185">Reference proteome</keyword>
<dbReference type="GeneID" id="66986613"/>
<reference evidence="7" key="1">
    <citation type="submission" date="2021-01" db="EMBL/GenBank/DDBJ databases">
        <authorList>
            <consortium name="Aspergillus chevalieri M1 genome sequencing consortium"/>
            <person name="Kazuki M."/>
            <person name="Futagami T."/>
        </authorList>
    </citation>
    <scope>NUCLEOTIDE SEQUENCE</scope>
    <source>
        <strain evidence="7">M1</strain>
    </source>
</reference>
<evidence type="ECO:0000256" key="1">
    <source>
        <dbReference type="ARBA" id="ARBA00004141"/>
    </source>
</evidence>
<protein>
    <recommendedName>
        <fullName evidence="9">Major facilitator superfamily (MFS) profile domain-containing protein</fullName>
    </recommendedName>
</protein>
<keyword evidence="3 6" id="KW-0812">Transmembrane</keyword>
<dbReference type="PANTHER" id="PTHR23502">
    <property type="entry name" value="MAJOR FACILITATOR SUPERFAMILY"/>
    <property type="match status" value="1"/>
</dbReference>
<evidence type="ECO:0000313" key="8">
    <source>
        <dbReference type="Proteomes" id="UP000637239"/>
    </source>
</evidence>
<dbReference type="SUPFAM" id="SSF103473">
    <property type="entry name" value="MFS general substrate transporter"/>
    <property type="match status" value="1"/>
</dbReference>
<dbReference type="Proteomes" id="UP000637239">
    <property type="component" value="Chromosome 8"/>
</dbReference>
<feature type="transmembrane region" description="Helical" evidence="6">
    <location>
        <begin position="12"/>
        <end position="34"/>
    </location>
</feature>
<reference evidence="7" key="2">
    <citation type="submission" date="2021-02" db="EMBL/GenBank/DDBJ databases">
        <title>Aspergillus chevalieri M1 genome sequence.</title>
        <authorList>
            <person name="Kadooka C."/>
            <person name="Mori K."/>
            <person name="Futagami T."/>
        </authorList>
    </citation>
    <scope>NUCLEOTIDE SEQUENCE</scope>
    <source>
        <strain evidence="7">M1</strain>
    </source>
</reference>
<evidence type="ECO:0000256" key="6">
    <source>
        <dbReference type="SAM" id="Phobius"/>
    </source>
</evidence>
<name>A0A7R7VWU6_ASPCH</name>
<dbReference type="Gene3D" id="1.20.1250.20">
    <property type="entry name" value="MFS general substrate transporter like domains"/>
    <property type="match status" value="1"/>
</dbReference>
<feature type="transmembrane region" description="Helical" evidence="6">
    <location>
        <begin position="139"/>
        <end position="159"/>
    </location>
</feature>
<feature type="transmembrane region" description="Helical" evidence="6">
    <location>
        <begin position="105"/>
        <end position="127"/>
    </location>
</feature>
<dbReference type="PANTHER" id="PTHR23502:SF68">
    <property type="entry name" value="MULTIDRUG TRANSPORTER, PUTATIVE (AFU_ORTHOLOGUE AFUA_3G01120)-RELATED"/>
    <property type="match status" value="1"/>
</dbReference>
<evidence type="ECO:0000256" key="3">
    <source>
        <dbReference type="ARBA" id="ARBA00022692"/>
    </source>
</evidence>
<dbReference type="EMBL" id="AP024423">
    <property type="protein sequence ID" value="BCR92264.1"/>
    <property type="molecule type" value="Genomic_DNA"/>
</dbReference>